<accession>A0A7S4AIN0</accession>
<dbReference type="PANTHER" id="PTHR35128">
    <property type="entry name" value="SECRETION-REGULATING GUANINE NUCLEOTIDE EXCHANGE FACTOR"/>
    <property type="match status" value="1"/>
</dbReference>
<dbReference type="InterPro" id="IPR029058">
    <property type="entry name" value="AB_hydrolase_fold"/>
</dbReference>
<evidence type="ECO:0000313" key="2">
    <source>
        <dbReference type="EMBL" id="CAE0716462.1"/>
    </source>
</evidence>
<dbReference type="Gene3D" id="3.40.50.1820">
    <property type="entry name" value="alpha/beta hydrolase"/>
    <property type="match status" value="1"/>
</dbReference>
<organism evidence="2">
    <name type="scientific">Pseudo-nitzschia australis</name>
    <dbReference type="NCBI Taxonomy" id="44445"/>
    <lineage>
        <taxon>Eukaryota</taxon>
        <taxon>Sar</taxon>
        <taxon>Stramenopiles</taxon>
        <taxon>Ochrophyta</taxon>
        <taxon>Bacillariophyta</taxon>
        <taxon>Bacillariophyceae</taxon>
        <taxon>Bacillariophycidae</taxon>
        <taxon>Bacillariales</taxon>
        <taxon>Bacillariaceae</taxon>
        <taxon>Pseudo-nitzschia</taxon>
    </lineage>
</organism>
<dbReference type="AlphaFoldDB" id="A0A7S4AIN0"/>
<dbReference type="EMBL" id="HBIX01012348">
    <property type="protein sequence ID" value="CAE0716462.1"/>
    <property type="molecule type" value="Transcribed_RNA"/>
</dbReference>
<feature type="compositionally biased region" description="Basic residues" evidence="1">
    <location>
        <begin position="21"/>
        <end position="32"/>
    </location>
</feature>
<dbReference type="PANTHER" id="PTHR35128:SF1">
    <property type="entry name" value="SECRETION-REGULATING GUANINE NUCLEOTIDE EXCHANGE FACTOR"/>
    <property type="match status" value="1"/>
</dbReference>
<name>A0A7S4AIN0_9STRA</name>
<gene>
    <name evidence="2" type="ORF">PAUS00366_LOCUS9214</name>
</gene>
<protein>
    <submittedName>
        <fullName evidence="2">Uncharacterized protein</fullName>
    </submittedName>
</protein>
<evidence type="ECO:0000256" key="1">
    <source>
        <dbReference type="SAM" id="MobiDB-lite"/>
    </source>
</evidence>
<feature type="region of interest" description="Disordered" evidence="1">
    <location>
        <begin position="1"/>
        <end position="36"/>
    </location>
</feature>
<sequence length="412" mass="46690">MSPMINTNHRSHRTETSTNRTKQKRKASKTIKRNSNENRIASSVTAGTTCFTRCTILCLAFAGLLIFRYPSFIHENMKNYGKIVLKLDDVATTPLRPEIESLYGLDHYYMFPPANATSTGDPKGILLYLHSCQKSGLDFFTLPEHRIFAINAIQQGMIVFAPTSYNRASGCFTSEDVDWYLEKVVDGFIRNHQLHQLPRFGLGDSSGGSLLLFVHRALKLESMAVYNSPQGYVDSDINAKEVIPTVYLTMTSDGIITERTNANILKLQEMNVSAKLYTVSPRPFTESLCPARLPELPPEFCRHIFQTIEREYSNLLGTHGNVIEGDVTSEQWQHCFKKLESDYKISSTTDTFDNLISYGNEKNAASTTEAKSWLRVILEQEIQTCYGYHAMTAQFHNEILTFLLSNARMNRN</sequence>
<reference evidence="2" key="1">
    <citation type="submission" date="2021-01" db="EMBL/GenBank/DDBJ databases">
        <authorList>
            <person name="Corre E."/>
            <person name="Pelletier E."/>
            <person name="Niang G."/>
            <person name="Scheremetjew M."/>
            <person name="Finn R."/>
            <person name="Kale V."/>
            <person name="Holt S."/>
            <person name="Cochrane G."/>
            <person name="Meng A."/>
            <person name="Brown T."/>
            <person name="Cohen L."/>
        </authorList>
    </citation>
    <scope>NUCLEOTIDE SEQUENCE</scope>
    <source>
        <strain evidence="2">10249 10 AB</strain>
    </source>
</reference>
<proteinExistence type="predicted"/>